<feature type="domain" description="Spermatogenesis-associated protein 20-like TRX" evidence="1">
    <location>
        <begin position="41"/>
        <end position="96"/>
    </location>
</feature>
<evidence type="ECO:0000313" key="3">
    <source>
        <dbReference type="EMBL" id="TWX70225.1"/>
    </source>
</evidence>
<dbReference type="Pfam" id="PF03190">
    <property type="entry name" value="Thioredox_DsbH"/>
    <property type="match status" value="1"/>
</dbReference>
<dbReference type="InterPro" id="IPR036249">
    <property type="entry name" value="Thioredoxin-like_sf"/>
</dbReference>
<gene>
    <name evidence="2" type="ORF">ESZ26_06155</name>
    <name evidence="3" type="ORF">ESZ27_03645</name>
</gene>
<dbReference type="OrthoDB" id="6402236at2"/>
<comment type="caution">
    <text evidence="3">The sequence shown here is derived from an EMBL/GenBank/DDBJ whole genome shotgun (WGS) entry which is preliminary data.</text>
</comment>
<accession>A0A5C6QML4</accession>
<name>A0A5C6QML4_9GAMM</name>
<dbReference type="SUPFAM" id="SSF52833">
    <property type="entry name" value="Thioredoxin-like"/>
    <property type="match status" value="1"/>
</dbReference>
<dbReference type="EMBL" id="VOLR01000007">
    <property type="protein sequence ID" value="TWX60972.1"/>
    <property type="molecule type" value="Genomic_DNA"/>
</dbReference>
<evidence type="ECO:0000313" key="5">
    <source>
        <dbReference type="Proteomes" id="UP000321917"/>
    </source>
</evidence>
<dbReference type="Proteomes" id="UP000321917">
    <property type="component" value="Unassembled WGS sequence"/>
</dbReference>
<evidence type="ECO:0000313" key="4">
    <source>
        <dbReference type="Proteomes" id="UP000321525"/>
    </source>
</evidence>
<evidence type="ECO:0000259" key="1">
    <source>
        <dbReference type="Pfam" id="PF03190"/>
    </source>
</evidence>
<dbReference type="InterPro" id="IPR004879">
    <property type="entry name" value="Ssp411-like_TRX"/>
</dbReference>
<reference evidence="3 5" key="1">
    <citation type="submission" date="2019-07" db="EMBL/GenBank/DDBJ databases">
        <title>Genomes of sea-ice associated Colwellia species.</title>
        <authorList>
            <person name="Bowman J.P."/>
        </authorList>
    </citation>
    <scope>NUCLEOTIDE SEQUENCE [LARGE SCALE GENOMIC DNA]</scope>
    <source>
        <strain evidence="2 4">ACAM 607</strain>
        <strain evidence="3 5">IC036</strain>
    </source>
</reference>
<dbReference type="AlphaFoldDB" id="A0A5C6QML4"/>
<dbReference type="EMBL" id="VOLQ01000005">
    <property type="protein sequence ID" value="TWX70225.1"/>
    <property type="molecule type" value="Genomic_DNA"/>
</dbReference>
<protein>
    <submittedName>
        <fullName evidence="3">DUF255 domain-containing protein</fullName>
    </submittedName>
</protein>
<dbReference type="Proteomes" id="UP000321525">
    <property type="component" value="Unassembled WGS sequence"/>
</dbReference>
<organism evidence="3 5">
    <name type="scientific">Colwellia hornerae</name>
    <dbReference type="NCBI Taxonomy" id="89402"/>
    <lineage>
        <taxon>Bacteria</taxon>
        <taxon>Pseudomonadati</taxon>
        <taxon>Pseudomonadota</taxon>
        <taxon>Gammaproteobacteria</taxon>
        <taxon>Alteromonadales</taxon>
        <taxon>Colwelliaceae</taxon>
        <taxon>Colwellia</taxon>
    </lineage>
</organism>
<keyword evidence="4" id="KW-1185">Reference proteome</keyword>
<proteinExistence type="predicted"/>
<evidence type="ECO:0000313" key="2">
    <source>
        <dbReference type="EMBL" id="TWX60972.1"/>
    </source>
</evidence>
<sequence length="156" mass="17779">MLLFHCIIGRPMNKFFIALIAAIILLPSLYASISPTLYTAQVEWHSYQDARAMDSTKPIFVFAKMRFCTSCAAMEKDVFTDPALAKVLNEQFIPVRETINFMLSSFVFDDLKDKEGQHLTFRGFPAVMIVRGDQYSLSHGYKSVEQLQALLNKEIN</sequence>
<dbReference type="Gene3D" id="3.40.30.10">
    <property type="entry name" value="Glutaredoxin"/>
    <property type="match status" value="1"/>
</dbReference>